<name>A0A2W5WVL7_9MICO</name>
<dbReference type="InterPro" id="IPR003018">
    <property type="entry name" value="GAF"/>
</dbReference>
<keyword evidence="1" id="KW-0378">Hydrolase</keyword>
<proteinExistence type="predicted"/>
<dbReference type="PANTHER" id="PTHR43156:SF2">
    <property type="entry name" value="STAGE II SPORULATION PROTEIN E"/>
    <property type="match status" value="1"/>
</dbReference>
<dbReference type="Proteomes" id="UP000248783">
    <property type="component" value="Unassembled WGS sequence"/>
</dbReference>
<dbReference type="Pfam" id="PF01590">
    <property type="entry name" value="GAF"/>
    <property type="match status" value="1"/>
</dbReference>
<dbReference type="AlphaFoldDB" id="A0A2W5WVL7"/>
<evidence type="ECO:0000256" key="1">
    <source>
        <dbReference type="ARBA" id="ARBA00022801"/>
    </source>
</evidence>
<feature type="region of interest" description="Disordered" evidence="2">
    <location>
        <begin position="453"/>
        <end position="472"/>
    </location>
</feature>
<reference evidence="5 6" key="1">
    <citation type="submission" date="2018-06" db="EMBL/GenBank/DDBJ databases">
        <title>Whole genome sequencing of a novel hydrocarbon degrading bacterial strain, PW21 isolated from oil contaminated produced water sample.</title>
        <authorList>
            <person name="Nagkirti P."/>
            <person name="Shaikh A."/>
            <person name="Gowdaman V."/>
            <person name="Engineer A.E."/>
            <person name="Dagar S."/>
            <person name="Dhakephalkar P.K."/>
        </authorList>
    </citation>
    <scope>NUCLEOTIDE SEQUENCE [LARGE SCALE GENOMIC DNA]</scope>
    <source>
        <strain evidence="5 6">PW21</strain>
    </source>
</reference>
<dbReference type="RefSeq" id="WP_111251670.1">
    <property type="nucleotide sequence ID" value="NZ_QKWH01000011.1"/>
</dbReference>
<evidence type="ECO:0000259" key="4">
    <source>
        <dbReference type="SMART" id="SM00331"/>
    </source>
</evidence>
<gene>
    <name evidence="5" type="ORF">DNL40_12725</name>
</gene>
<dbReference type="GO" id="GO:0016791">
    <property type="term" value="F:phosphatase activity"/>
    <property type="evidence" value="ECO:0007669"/>
    <property type="project" value="TreeGrafter"/>
</dbReference>
<dbReference type="PANTHER" id="PTHR43156">
    <property type="entry name" value="STAGE II SPORULATION PROTEIN E-RELATED"/>
    <property type="match status" value="1"/>
</dbReference>
<feature type="domain" description="GAF" evidence="3">
    <location>
        <begin position="41"/>
        <end position="207"/>
    </location>
</feature>
<dbReference type="EMBL" id="QKWH01000011">
    <property type="protein sequence ID" value="PZR52326.1"/>
    <property type="molecule type" value="Genomic_DNA"/>
</dbReference>
<dbReference type="Pfam" id="PF07228">
    <property type="entry name" value="SpoIIE"/>
    <property type="match status" value="1"/>
</dbReference>
<dbReference type="Gene3D" id="3.30.450.40">
    <property type="match status" value="1"/>
</dbReference>
<feature type="compositionally biased region" description="Pro residues" evidence="2">
    <location>
        <begin position="462"/>
        <end position="472"/>
    </location>
</feature>
<dbReference type="SMART" id="SM00331">
    <property type="entry name" value="PP2C_SIG"/>
    <property type="match status" value="1"/>
</dbReference>
<dbReference type="SMART" id="SM00065">
    <property type="entry name" value="GAF"/>
    <property type="match status" value="1"/>
</dbReference>
<evidence type="ECO:0000256" key="2">
    <source>
        <dbReference type="SAM" id="MobiDB-lite"/>
    </source>
</evidence>
<protein>
    <submittedName>
        <fullName evidence="5">Serine phosphatase</fullName>
    </submittedName>
</protein>
<accession>A0A2W5WVL7</accession>
<evidence type="ECO:0000259" key="3">
    <source>
        <dbReference type="SMART" id="SM00065"/>
    </source>
</evidence>
<dbReference type="SUPFAM" id="SSF55781">
    <property type="entry name" value="GAF domain-like"/>
    <property type="match status" value="1"/>
</dbReference>
<evidence type="ECO:0000313" key="5">
    <source>
        <dbReference type="EMBL" id="PZR52326.1"/>
    </source>
</evidence>
<dbReference type="InterPro" id="IPR029016">
    <property type="entry name" value="GAF-like_dom_sf"/>
</dbReference>
<feature type="domain" description="PPM-type phosphatase" evidence="4">
    <location>
        <begin position="227"/>
        <end position="447"/>
    </location>
</feature>
<comment type="caution">
    <text evidence="5">The sequence shown here is derived from an EMBL/GenBank/DDBJ whole genome shotgun (WGS) entry which is preliminary data.</text>
</comment>
<dbReference type="InterPro" id="IPR036457">
    <property type="entry name" value="PPM-type-like_dom_sf"/>
</dbReference>
<dbReference type="InterPro" id="IPR001932">
    <property type="entry name" value="PPM-type_phosphatase-like_dom"/>
</dbReference>
<sequence length="472" mass="50292">MVQDEDGSADAPAGAVAADRGSLARALLLADVTAQLARTMDPDVAVGRLARLLVPAMADWCVVTLVEDDESRPSRRRLRDVGWWHTDPAQRPVVQEYAAHRIAALSEESFLARALRTTEPLQVPRGATGAIQGVLAPGAARDLIARLAPESVTIIPLVSRGRTLGALSLFNGPERGVISSESLATVRDAVANAAVVLDNARLYRRQRVVAETFQRSLLTEPVQPDHVQIVVRYQPAPEAAQVGGDWYDAFMQPDGSAVLVIGDVVGHDIEAAALMAQVRPMLRGIAVVTQEGPAQVLAQLDSALRTLQIPVMATVLVARLEQTEEERGRGVTRLRWSSAGHPPPMVVDADGSVRALVPSSPAPLVGILPESPRGEDVVVLERGATVLLYTDGLVESRTRPLREGLAELEALLRRVGGADLDTLCDVLLAQLAAESAEDDVALVGVRLHLQDRPRPAAAGPNRVPPDVPDAEG</sequence>
<dbReference type="InterPro" id="IPR052016">
    <property type="entry name" value="Bact_Sigma-Reg"/>
</dbReference>
<dbReference type="Gene3D" id="3.60.40.10">
    <property type="entry name" value="PPM-type phosphatase domain"/>
    <property type="match status" value="1"/>
</dbReference>
<organism evidence="5 6">
    <name type="scientific">Xylanimonas oleitrophica</name>
    <dbReference type="NCBI Taxonomy" id="2607479"/>
    <lineage>
        <taxon>Bacteria</taxon>
        <taxon>Bacillati</taxon>
        <taxon>Actinomycetota</taxon>
        <taxon>Actinomycetes</taxon>
        <taxon>Micrococcales</taxon>
        <taxon>Promicromonosporaceae</taxon>
        <taxon>Xylanimonas</taxon>
    </lineage>
</organism>
<evidence type="ECO:0000313" key="6">
    <source>
        <dbReference type="Proteomes" id="UP000248783"/>
    </source>
</evidence>
<keyword evidence="6" id="KW-1185">Reference proteome</keyword>